<sequence length="254" mass="26166">MFRKFASVLTIAFIPAASWAAPAPVNLNDWVAAGGGAEGGGNWNIAPDGNSVLQTLNGAPTVFHNNADSQGAALSGTITVETASDDDFIGFVLGYKAGDLTNPSADYLLIDWKQGDQSFFGFAPAGLAISRVTGALGDDSGAWSHDPANNVTELQRGATLGSTGWADNTTYSFDLIFTSTAVQVFVNGVKELDVAGTFANGGFGFYNYSQQAVRYAGLAERAAPPIGAVPLPGALPLMALGLGALGLLGRRRCA</sequence>
<protein>
    <submittedName>
        <fullName evidence="4">VPLPA-CTERM protein sorting domain-containing protein</fullName>
    </submittedName>
</protein>
<evidence type="ECO:0000256" key="2">
    <source>
        <dbReference type="SAM" id="SignalP"/>
    </source>
</evidence>
<evidence type="ECO:0000259" key="3">
    <source>
        <dbReference type="PROSITE" id="PS51236"/>
    </source>
</evidence>
<accession>A0A1M7RT93</accession>
<feature type="signal peptide" evidence="2">
    <location>
        <begin position="1"/>
        <end position="20"/>
    </location>
</feature>
<dbReference type="GO" id="GO:0005509">
    <property type="term" value="F:calcium ion binding"/>
    <property type="evidence" value="ECO:0007669"/>
    <property type="project" value="InterPro"/>
</dbReference>
<evidence type="ECO:0000313" key="5">
    <source>
        <dbReference type="Proteomes" id="UP000184066"/>
    </source>
</evidence>
<dbReference type="Gene3D" id="2.60.120.200">
    <property type="match status" value="1"/>
</dbReference>
<evidence type="ECO:0000256" key="1">
    <source>
        <dbReference type="SAM" id="Phobius"/>
    </source>
</evidence>
<dbReference type="Proteomes" id="UP000184066">
    <property type="component" value="Unassembled WGS sequence"/>
</dbReference>
<keyword evidence="2" id="KW-0732">Signal</keyword>
<dbReference type="AlphaFoldDB" id="A0A1M7RT93"/>
<feature type="domain" description="TSP C-terminal" evidence="3">
    <location>
        <begin position="6"/>
        <end position="227"/>
    </location>
</feature>
<dbReference type="InterPro" id="IPR008859">
    <property type="entry name" value="Thrombospondin_C"/>
</dbReference>
<feature type="transmembrane region" description="Helical" evidence="1">
    <location>
        <begin position="229"/>
        <end position="248"/>
    </location>
</feature>
<gene>
    <name evidence="4" type="ORF">SAMN05216200_101116</name>
</gene>
<keyword evidence="1" id="KW-1133">Transmembrane helix</keyword>
<proteinExistence type="predicted"/>
<dbReference type="InterPro" id="IPR013320">
    <property type="entry name" value="ConA-like_dom_sf"/>
</dbReference>
<reference evidence="4 5" key="1">
    <citation type="submission" date="2016-12" db="EMBL/GenBank/DDBJ databases">
        <authorList>
            <person name="Song W.-J."/>
            <person name="Kurnit D.M."/>
        </authorList>
    </citation>
    <scope>NUCLEOTIDE SEQUENCE [LARGE SCALE GENOMIC DNA]</scope>
    <source>
        <strain evidence="4 5">CGMCC 1.10808</strain>
    </source>
</reference>
<feature type="chain" id="PRO_5009929002" evidence="2">
    <location>
        <begin position="21"/>
        <end position="254"/>
    </location>
</feature>
<evidence type="ECO:0000313" key="4">
    <source>
        <dbReference type="EMBL" id="SHN49533.1"/>
    </source>
</evidence>
<organism evidence="4 5">
    <name type="scientific">Oceanicella actignis</name>
    <dbReference type="NCBI Taxonomy" id="1189325"/>
    <lineage>
        <taxon>Bacteria</taxon>
        <taxon>Pseudomonadati</taxon>
        <taxon>Pseudomonadota</taxon>
        <taxon>Alphaproteobacteria</taxon>
        <taxon>Rhodobacterales</taxon>
        <taxon>Paracoccaceae</taxon>
        <taxon>Oceanicella</taxon>
    </lineage>
</organism>
<name>A0A1M7RT93_9RHOB</name>
<keyword evidence="1" id="KW-0472">Membrane</keyword>
<dbReference type="STRING" id="1189325.SAMN04488119_102402"/>
<dbReference type="Pfam" id="PF05735">
    <property type="entry name" value="TSP_C"/>
    <property type="match status" value="1"/>
</dbReference>
<keyword evidence="5" id="KW-1185">Reference proteome</keyword>
<dbReference type="GO" id="GO:0005576">
    <property type="term" value="C:extracellular region"/>
    <property type="evidence" value="ECO:0007669"/>
    <property type="project" value="InterPro"/>
</dbReference>
<dbReference type="PROSITE" id="PS51236">
    <property type="entry name" value="TSP_CTER"/>
    <property type="match status" value="1"/>
</dbReference>
<keyword evidence="1" id="KW-0812">Transmembrane</keyword>
<dbReference type="GO" id="GO:0007155">
    <property type="term" value="P:cell adhesion"/>
    <property type="evidence" value="ECO:0007669"/>
    <property type="project" value="InterPro"/>
</dbReference>
<dbReference type="OrthoDB" id="9152117at2"/>
<dbReference type="SUPFAM" id="SSF49899">
    <property type="entry name" value="Concanavalin A-like lectins/glucanases"/>
    <property type="match status" value="1"/>
</dbReference>
<dbReference type="EMBL" id="FRDL01000001">
    <property type="protein sequence ID" value="SHN49533.1"/>
    <property type="molecule type" value="Genomic_DNA"/>
</dbReference>